<dbReference type="Proteomes" id="UP000790833">
    <property type="component" value="Unassembled WGS sequence"/>
</dbReference>
<evidence type="ECO:0000313" key="2">
    <source>
        <dbReference type="Proteomes" id="UP000790833"/>
    </source>
</evidence>
<keyword evidence="2" id="KW-1185">Reference proteome</keyword>
<dbReference type="AlphaFoldDB" id="A0A9P7VCV2"/>
<accession>A0A9P7VCV2</accession>
<dbReference type="SUPFAM" id="SSF52540">
    <property type="entry name" value="P-loop containing nucleoside triphosphate hydrolases"/>
    <property type="match status" value="1"/>
</dbReference>
<comment type="caution">
    <text evidence="1">The sequence shown here is derived from an EMBL/GenBank/DDBJ whole genome shotgun (WGS) entry which is preliminary data.</text>
</comment>
<dbReference type="OrthoDB" id="347435at2759"/>
<organism evidence="1 2">
    <name type="scientific">Scheffersomyces spartinae</name>
    <dbReference type="NCBI Taxonomy" id="45513"/>
    <lineage>
        <taxon>Eukaryota</taxon>
        <taxon>Fungi</taxon>
        <taxon>Dikarya</taxon>
        <taxon>Ascomycota</taxon>
        <taxon>Saccharomycotina</taxon>
        <taxon>Pichiomycetes</taxon>
        <taxon>Debaryomycetaceae</taxon>
        <taxon>Scheffersomyces</taxon>
    </lineage>
</organism>
<dbReference type="RefSeq" id="XP_043051166.1">
    <property type="nucleotide sequence ID" value="XM_043194114.1"/>
</dbReference>
<dbReference type="GeneID" id="66116762"/>
<dbReference type="InterPro" id="IPR027417">
    <property type="entry name" value="P-loop_NTPase"/>
</dbReference>
<protein>
    <submittedName>
        <fullName evidence="1">Uncharacterized protein</fullName>
    </submittedName>
</protein>
<reference evidence="1" key="1">
    <citation type="submission" date="2021-03" db="EMBL/GenBank/DDBJ databases">
        <authorList>
            <person name="Palmer J.M."/>
        </authorList>
    </citation>
    <scope>NUCLEOTIDE SEQUENCE</scope>
    <source>
        <strain evidence="1">ARV_011</strain>
    </source>
</reference>
<name>A0A9P7VCV2_9ASCO</name>
<dbReference type="Gene3D" id="3.40.50.300">
    <property type="entry name" value="P-loop containing nucleotide triphosphate hydrolases"/>
    <property type="match status" value="1"/>
</dbReference>
<sequence>MDTLGVTIEFLDEYIKKHDFTTKPLVVGVSGPQGSGKLYLSVHLQKVLTEKYPQYQTIQFLMDDLYLTHEDQNQLNLTNENSLLHGRGLPGTHDLVLGECLFSSIRNEHCPIQFPIYDKLRFNGKGDRSESTVKIDKPVNIVIFEGWFNGYTALDDTQLKLAYFGNPNLWDYKLYEVEEVNRYLRLYHNIWDQFDVFVNINAANIVENVLHWRTQQEHMLISQTGVGMSDEQIKVFLKRYMPIYALYYNDLCGGGNNNSPTIQLHINSDRVLISHTIAN</sequence>
<dbReference type="EMBL" id="JAHMUF010000003">
    <property type="protein sequence ID" value="KAG7195621.1"/>
    <property type="molecule type" value="Genomic_DNA"/>
</dbReference>
<gene>
    <name evidence="1" type="ORF">KQ657_003388</name>
</gene>
<evidence type="ECO:0000313" key="1">
    <source>
        <dbReference type="EMBL" id="KAG7195621.1"/>
    </source>
</evidence>
<proteinExistence type="predicted"/>